<evidence type="ECO:0000313" key="2">
    <source>
        <dbReference type="EMBL" id="KAA1083283.1"/>
    </source>
</evidence>
<dbReference type="Proteomes" id="UP000324748">
    <property type="component" value="Unassembled WGS sequence"/>
</dbReference>
<keyword evidence="4" id="KW-1185">Reference proteome</keyword>
<dbReference type="EMBL" id="VSWC01000079">
    <property type="protein sequence ID" value="KAA1094229.1"/>
    <property type="molecule type" value="Genomic_DNA"/>
</dbReference>
<evidence type="ECO:0000313" key="4">
    <source>
        <dbReference type="Proteomes" id="UP000324748"/>
    </source>
</evidence>
<feature type="compositionally biased region" description="Polar residues" evidence="1">
    <location>
        <begin position="140"/>
        <end position="149"/>
    </location>
</feature>
<protein>
    <submittedName>
        <fullName evidence="2">Uncharacterized protein</fullName>
    </submittedName>
</protein>
<feature type="compositionally biased region" description="Polar residues" evidence="1">
    <location>
        <begin position="101"/>
        <end position="121"/>
    </location>
</feature>
<proteinExistence type="predicted"/>
<comment type="caution">
    <text evidence="2">The sequence shown here is derived from an EMBL/GenBank/DDBJ whole genome shotgun (WGS) entry which is preliminary data.</text>
</comment>
<name>A0A5B0N435_PUCGR</name>
<feature type="compositionally biased region" description="Acidic residues" evidence="1">
    <location>
        <begin position="289"/>
        <end position="316"/>
    </location>
</feature>
<dbReference type="EMBL" id="VDEP01000438">
    <property type="protein sequence ID" value="KAA1083283.1"/>
    <property type="molecule type" value="Genomic_DNA"/>
</dbReference>
<accession>A0A5B0N435</accession>
<reference evidence="4 5" key="1">
    <citation type="submission" date="2019-05" db="EMBL/GenBank/DDBJ databases">
        <title>Emergence of the Ug99 lineage of the wheat stem rust pathogen through somatic hybridization.</title>
        <authorList>
            <person name="Li F."/>
            <person name="Upadhyaya N.M."/>
            <person name="Sperschneider J."/>
            <person name="Matny O."/>
            <person name="Nguyen-Phuc H."/>
            <person name="Mago R."/>
            <person name="Raley C."/>
            <person name="Miller M.E."/>
            <person name="Silverstein K.A.T."/>
            <person name="Henningsen E."/>
            <person name="Hirsch C.D."/>
            <person name="Visser B."/>
            <person name="Pretorius Z.A."/>
            <person name="Steffenson B.J."/>
            <person name="Schwessinger B."/>
            <person name="Dodds P.N."/>
            <person name="Figueroa M."/>
        </authorList>
    </citation>
    <scope>NUCLEOTIDE SEQUENCE [LARGE SCALE GENOMIC DNA]</scope>
    <source>
        <strain evidence="3">21-0</strain>
        <strain evidence="2 5">Ug99</strain>
    </source>
</reference>
<dbReference type="AlphaFoldDB" id="A0A5B0N435"/>
<evidence type="ECO:0000313" key="5">
    <source>
        <dbReference type="Proteomes" id="UP000325313"/>
    </source>
</evidence>
<dbReference type="Proteomes" id="UP000325313">
    <property type="component" value="Unassembled WGS sequence"/>
</dbReference>
<sequence>MPTLLISDQRFQHAFHPYRSTSQTSRSSLPCRVHHLPLMTKSQGSFKPKTIISSEAALPARCDGVKQQCRASLSDSVSAAAISTSSRIYGLVTRNEPSASSSAVATSLPNSSNKLQSQVPHASSARFAVPTCPNGASKLPSLTENSSRVLQDGPSPAHTFLDTQGRAKTTERAFSSSPPSSSSRNPVSTSPTSTQYHRDFVNYLKAWRPPVEYYARRRYQHPSLSYPSRRPSLPSLLEERITHDGNMDVVCPELAIPASPRAYQRRIFSAPLPYAKPVSQPMSTRGWDGESEEDLESDDDDGDDDDDYESDEESDSEAVTPSSSPASSKTYFLQPLVLTKIPGY</sequence>
<feature type="compositionally biased region" description="Low complexity" evidence="1">
    <location>
        <begin position="175"/>
        <end position="194"/>
    </location>
</feature>
<gene>
    <name evidence="3" type="ORF">PGT21_014314</name>
    <name evidence="2" type="ORF">PGTUg99_023316</name>
</gene>
<feature type="compositionally biased region" description="Polar residues" evidence="1">
    <location>
        <begin position="319"/>
        <end position="328"/>
    </location>
</feature>
<organism evidence="2 5">
    <name type="scientific">Puccinia graminis f. sp. tritici</name>
    <dbReference type="NCBI Taxonomy" id="56615"/>
    <lineage>
        <taxon>Eukaryota</taxon>
        <taxon>Fungi</taxon>
        <taxon>Dikarya</taxon>
        <taxon>Basidiomycota</taxon>
        <taxon>Pucciniomycotina</taxon>
        <taxon>Pucciniomycetes</taxon>
        <taxon>Pucciniales</taxon>
        <taxon>Pucciniaceae</taxon>
        <taxon>Puccinia</taxon>
    </lineage>
</organism>
<feature type="region of interest" description="Disordered" evidence="1">
    <location>
        <begin position="101"/>
        <end position="194"/>
    </location>
</feature>
<feature type="region of interest" description="Disordered" evidence="1">
    <location>
        <begin position="274"/>
        <end position="328"/>
    </location>
</feature>
<evidence type="ECO:0000256" key="1">
    <source>
        <dbReference type="SAM" id="MobiDB-lite"/>
    </source>
</evidence>
<dbReference type="OrthoDB" id="2502987at2759"/>
<evidence type="ECO:0000313" key="3">
    <source>
        <dbReference type="EMBL" id="KAA1094229.1"/>
    </source>
</evidence>